<dbReference type="Pfam" id="PF04229">
    <property type="entry name" value="GrpB"/>
    <property type="match status" value="1"/>
</dbReference>
<proteinExistence type="predicted"/>
<reference evidence="1 2" key="1">
    <citation type="submission" date="2017-04" db="EMBL/GenBank/DDBJ databases">
        <title>MLSA of the genus Halorubrum.</title>
        <authorList>
            <person name="De La Haba R."/>
            <person name="Sanchez-Porro C."/>
            <person name="Infante-Dominguez C."/>
            <person name="Ventosa A."/>
        </authorList>
    </citation>
    <scope>NUCLEOTIDE SEQUENCE [LARGE SCALE GENOMIC DNA]</scope>
    <source>
        <strain evidence="1 2">DSM 17463</strain>
    </source>
</reference>
<evidence type="ECO:0000313" key="2">
    <source>
        <dbReference type="Proteomes" id="UP000193587"/>
    </source>
</evidence>
<dbReference type="eggNOG" id="arCOG04790">
    <property type="taxonomic scope" value="Archaea"/>
</dbReference>
<name>A0A1X4G6A6_HALEZ</name>
<dbReference type="PANTHER" id="PTHR34822">
    <property type="entry name" value="GRPB DOMAIN PROTEIN (AFU_ORTHOLOGUE AFUA_1G01530)"/>
    <property type="match status" value="1"/>
</dbReference>
<accession>A0A1X4G6A6</accession>
<protein>
    <recommendedName>
        <fullName evidence="3">GrpB family protein</fullName>
    </recommendedName>
</protein>
<evidence type="ECO:0000313" key="1">
    <source>
        <dbReference type="EMBL" id="OSO90471.1"/>
    </source>
</evidence>
<evidence type="ECO:0008006" key="3">
    <source>
        <dbReference type="Google" id="ProtNLM"/>
    </source>
</evidence>
<dbReference type="PANTHER" id="PTHR34822:SF1">
    <property type="entry name" value="GRPB FAMILY PROTEIN"/>
    <property type="match status" value="1"/>
</dbReference>
<dbReference type="EMBL" id="NEDJ01000108">
    <property type="protein sequence ID" value="OSO90471.1"/>
    <property type="molecule type" value="Genomic_DNA"/>
</dbReference>
<dbReference type="SUPFAM" id="SSF81301">
    <property type="entry name" value="Nucleotidyltransferase"/>
    <property type="match status" value="1"/>
</dbReference>
<dbReference type="InterPro" id="IPR007344">
    <property type="entry name" value="GrpB/CoaE"/>
</dbReference>
<sequence length="170" mass="18976">MVGLARGTVEVVPYQESWSDAYDGEVARLRSAVGDRVRQFEHIGSTAVEGMAAKPILDVLAVVDESTTASDLVPALETHGYERRPDEVDGRVFLAKGPPENRTCYLSIAEVGSAFHHEKIAFRDALRSDPELAERYASLKRRLAARYPENRQRYTAEKGAFVRAVLDRRD</sequence>
<dbReference type="InterPro" id="IPR043519">
    <property type="entry name" value="NT_sf"/>
</dbReference>
<dbReference type="Proteomes" id="UP000193587">
    <property type="component" value="Unassembled WGS sequence"/>
</dbReference>
<organism evidence="1 2">
    <name type="scientific">Halorubrum ezzemoulense DSM 17463</name>
    <dbReference type="NCBI Taxonomy" id="1121945"/>
    <lineage>
        <taxon>Archaea</taxon>
        <taxon>Methanobacteriati</taxon>
        <taxon>Methanobacteriota</taxon>
        <taxon>Stenosarchaea group</taxon>
        <taxon>Halobacteria</taxon>
        <taxon>Halobacteriales</taxon>
        <taxon>Haloferacaceae</taxon>
        <taxon>Halorubrum</taxon>
    </lineage>
</organism>
<gene>
    <name evidence="1" type="ORF">B9H04_16975</name>
</gene>
<dbReference type="Gene3D" id="3.30.460.10">
    <property type="entry name" value="Beta Polymerase, domain 2"/>
    <property type="match status" value="1"/>
</dbReference>
<comment type="caution">
    <text evidence="1">The sequence shown here is derived from an EMBL/GenBank/DDBJ whole genome shotgun (WGS) entry which is preliminary data.</text>
</comment>
<dbReference type="RefSeq" id="WP_049933492.1">
    <property type="nucleotide sequence ID" value="NZ_ATXS01000061.1"/>
</dbReference>
<dbReference type="AlphaFoldDB" id="A0A1X4G6A6"/>